<accession>A0A1H6MDW6</accession>
<dbReference type="KEGG" id="agl:PYTT_2415"/>
<reference evidence="2" key="1">
    <citation type="submission" date="2016-09" db="EMBL/GenBank/DDBJ databases">
        <authorList>
            <person name="Koehorst J."/>
        </authorList>
    </citation>
    <scope>NUCLEOTIDE SEQUENCE [LARGE SCALE GENOMIC DNA]</scope>
</reference>
<dbReference type="OrthoDB" id="227636at2"/>
<dbReference type="InterPro" id="IPR009045">
    <property type="entry name" value="Zn_M74/Hedgehog-like"/>
</dbReference>
<dbReference type="SUPFAM" id="SSF55166">
    <property type="entry name" value="Hedgehog/DD-peptidase"/>
    <property type="match status" value="1"/>
</dbReference>
<evidence type="ECO:0000313" key="2">
    <source>
        <dbReference type="Proteomes" id="UP000176204"/>
    </source>
</evidence>
<keyword evidence="2" id="KW-1185">Reference proteome</keyword>
<evidence type="ECO:0000313" key="1">
    <source>
        <dbReference type="EMBL" id="SEH99637.1"/>
    </source>
</evidence>
<gene>
    <name evidence="1" type="ORF">PYTT_2415</name>
</gene>
<sequence length="234" mass="25938">MKNMIKAIQRRLGVTADGIAGPKTLAVIVEALQYKGMMKGENVCTWPAVQRAVGVTPDGVAGPKTFAAIAGKLDIHLPTMWPSQAEVRSNKSIFGFSGDESNLVNVSLPYPMFYEGKKLSTIRVHRLVANAVKDALTMVFRYYGAERIHELGLDVYGGSYNNRSTSTGKAKSMHAWGIALDFDPERNDYSTKKPKATLSRAECDIWWEIWESVGAVSLGRECNYDWMHVQFATL</sequence>
<dbReference type="GO" id="GO:0004180">
    <property type="term" value="F:carboxypeptidase activity"/>
    <property type="evidence" value="ECO:0007669"/>
    <property type="project" value="UniProtKB-KW"/>
</dbReference>
<protein>
    <submittedName>
        <fullName evidence="1">D-alanyl-d-alanine carboxypeptidase</fullName>
    </submittedName>
</protein>
<keyword evidence="1" id="KW-0121">Carboxypeptidase</keyword>
<dbReference type="Proteomes" id="UP000176204">
    <property type="component" value="Chromosome I"/>
</dbReference>
<dbReference type="AlphaFoldDB" id="A0A1H6MDW6"/>
<name>A0A1H6MDW6_9BACT</name>
<dbReference type="STRING" id="1679444.PYTT_2415"/>
<dbReference type="EMBL" id="LT629973">
    <property type="protein sequence ID" value="SEH99637.1"/>
    <property type="molecule type" value="Genomic_DNA"/>
</dbReference>
<keyword evidence="1" id="KW-0645">Protease</keyword>
<proteinExistence type="predicted"/>
<organism evidence="1 2">
    <name type="scientific">Akkermansia glycaniphila</name>
    <dbReference type="NCBI Taxonomy" id="1679444"/>
    <lineage>
        <taxon>Bacteria</taxon>
        <taxon>Pseudomonadati</taxon>
        <taxon>Verrucomicrobiota</taxon>
        <taxon>Verrucomicrobiia</taxon>
        <taxon>Verrucomicrobiales</taxon>
        <taxon>Akkermansiaceae</taxon>
        <taxon>Akkermansia</taxon>
    </lineage>
</organism>
<keyword evidence="1" id="KW-0378">Hydrolase</keyword>